<evidence type="ECO:0000256" key="8">
    <source>
        <dbReference type="ARBA" id="ARBA00041958"/>
    </source>
</evidence>
<dbReference type="GO" id="GO:0008017">
    <property type="term" value="F:microtubule binding"/>
    <property type="evidence" value="ECO:0007669"/>
    <property type="project" value="TreeGrafter"/>
</dbReference>
<dbReference type="Pfam" id="PF21033">
    <property type="entry name" value="RMD1-3"/>
    <property type="match status" value="1"/>
</dbReference>
<dbReference type="GO" id="GO:0005737">
    <property type="term" value="C:cytoplasm"/>
    <property type="evidence" value="ECO:0007669"/>
    <property type="project" value="TreeGrafter"/>
</dbReference>
<evidence type="ECO:0000256" key="7">
    <source>
        <dbReference type="ARBA" id="ARBA00039966"/>
    </source>
</evidence>
<dbReference type="PANTHER" id="PTHR16056:SF16">
    <property type="entry name" value="REGULATOR OF MICROTUBULE DYNAMICS PROTEIN 1"/>
    <property type="match status" value="1"/>
</dbReference>
<keyword evidence="4" id="KW-0677">Repeat</keyword>
<evidence type="ECO:0000256" key="1">
    <source>
        <dbReference type="ARBA" id="ARBA00004245"/>
    </source>
</evidence>
<dbReference type="InterPro" id="IPR049039">
    <property type="entry name" value="RMD1-3_a_helical_rpt"/>
</dbReference>
<dbReference type="InterPro" id="IPR011990">
    <property type="entry name" value="TPR-like_helical_dom_sf"/>
</dbReference>
<comment type="caution">
    <text evidence="9">The sequence shown here is derived from an EMBL/GenBank/DDBJ whole genome shotgun (WGS) entry which is preliminary data.</text>
</comment>
<evidence type="ECO:0000256" key="6">
    <source>
        <dbReference type="ARBA" id="ARBA00023212"/>
    </source>
</evidence>
<evidence type="ECO:0000256" key="3">
    <source>
        <dbReference type="ARBA" id="ARBA00022490"/>
    </source>
</evidence>
<dbReference type="SUPFAM" id="SSF48452">
    <property type="entry name" value="TPR-like"/>
    <property type="match status" value="1"/>
</dbReference>
<evidence type="ECO:0000256" key="5">
    <source>
        <dbReference type="ARBA" id="ARBA00022803"/>
    </source>
</evidence>
<organism evidence="9 10">
    <name type="scientific">Calicophoron daubneyi</name>
    <name type="common">Rumen fluke</name>
    <name type="synonym">Paramphistomum daubneyi</name>
    <dbReference type="NCBI Taxonomy" id="300641"/>
    <lineage>
        <taxon>Eukaryota</taxon>
        <taxon>Metazoa</taxon>
        <taxon>Spiralia</taxon>
        <taxon>Lophotrochozoa</taxon>
        <taxon>Platyhelminthes</taxon>
        <taxon>Trematoda</taxon>
        <taxon>Digenea</taxon>
        <taxon>Plagiorchiida</taxon>
        <taxon>Pronocephalata</taxon>
        <taxon>Paramphistomoidea</taxon>
        <taxon>Paramphistomidae</taxon>
        <taxon>Calicophoron</taxon>
    </lineage>
</organism>
<proteinExistence type="predicted"/>
<dbReference type="Gene3D" id="1.25.40.10">
    <property type="entry name" value="Tetratricopeptide repeat domain"/>
    <property type="match status" value="1"/>
</dbReference>
<accession>A0AAV2TQ82</accession>
<evidence type="ECO:0000313" key="10">
    <source>
        <dbReference type="Proteomes" id="UP001497525"/>
    </source>
</evidence>
<name>A0AAV2TQ82_CALDB</name>
<comment type="subcellular location">
    <subcellularLocation>
        <location evidence="1">Cytoplasm</location>
        <location evidence="1">Cytoskeleton</location>
    </subcellularLocation>
</comment>
<sequence>MQAVIDEFTALHNDKKFSEAHKLICDAIEKRSMHDPELFWRRAMVCRDLAMSKGKADKGAYKKYVNEGLQASEEGLKVDPDNAKCNSWYGVFLNYVSELEGIKKRIENSYKMKDHWLKAIASDPNDDTTLHALGRWCFEVTDLPWIQRKIAQAFFSTPPTSTYEEGLKYLLDSEKKSESAYAGNDLYLAKTYQRLGDKENAKRYCEKVLSNSGDDLETEQAKKEVASIIKSL</sequence>
<keyword evidence="6" id="KW-0206">Cytoskeleton</keyword>
<dbReference type="GO" id="GO:0097431">
    <property type="term" value="C:mitotic spindle pole"/>
    <property type="evidence" value="ECO:0007669"/>
    <property type="project" value="TreeGrafter"/>
</dbReference>
<dbReference type="GO" id="GO:0005876">
    <property type="term" value="C:spindle microtubule"/>
    <property type="evidence" value="ECO:0007669"/>
    <property type="project" value="TreeGrafter"/>
</dbReference>
<evidence type="ECO:0000256" key="4">
    <source>
        <dbReference type="ARBA" id="ARBA00022737"/>
    </source>
</evidence>
<gene>
    <name evidence="9" type="ORF">CDAUBV1_LOCUS13256</name>
</gene>
<dbReference type="PANTHER" id="PTHR16056">
    <property type="entry name" value="REGULATOR OF MICROTUBULE DYNAMICS PROTEIN"/>
    <property type="match status" value="1"/>
</dbReference>
<keyword evidence="3" id="KW-0963">Cytoplasm</keyword>
<keyword evidence="5" id="KW-0802">TPR repeat</keyword>
<dbReference type="EMBL" id="CAXLJL010000489">
    <property type="protein sequence ID" value="CAL5138434.1"/>
    <property type="molecule type" value="Genomic_DNA"/>
</dbReference>
<reference evidence="9" key="1">
    <citation type="submission" date="2024-06" db="EMBL/GenBank/DDBJ databases">
        <authorList>
            <person name="Liu X."/>
            <person name="Lenzi L."/>
            <person name="Haldenby T S."/>
            <person name="Uol C."/>
        </authorList>
    </citation>
    <scope>NUCLEOTIDE SEQUENCE</scope>
</reference>
<protein>
    <recommendedName>
        <fullName evidence="7">Regulator of microtubule dynamics protein 1</fullName>
    </recommendedName>
    <alternativeName>
        <fullName evidence="8">Protein FAM82B</fullName>
    </alternativeName>
</protein>
<evidence type="ECO:0000313" key="9">
    <source>
        <dbReference type="EMBL" id="CAL5138434.1"/>
    </source>
</evidence>
<evidence type="ECO:0000256" key="2">
    <source>
        <dbReference type="ARBA" id="ARBA00011375"/>
    </source>
</evidence>
<comment type="subunit">
    <text evidence="2">Interacts with microtubules.</text>
</comment>
<dbReference type="AlphaFoldDB" id="A0AAV2TQ82"/>
<dbReference type="Proteomes" id="UP001497525">
    <property type="component" value="Unassembled WGS sequence"/>
</dbReference>